<evidence type="ECO:0000259" key="7">
    <source>
        <dbReference type="Pfam" id="PF03016"/>
    </source>
</evidence>
<organism evidence="8 9">
    <name type="scientific">Tripterygium wilfordii</name>
    <name type="common">Thunder God vine</name>
    <dbReference type="NCBI Taxonomy" id="458696"/>
    <lineage>
        <taxon>Eukaryota</taxon>
        <taxon>Viridiplantae</taxon>
        <taxon>Streptophyta</taxon>
        <taxon>Embryophyta</taxon>
        <taxon>Tracheophyta</taxon>
        <taxon>Spermatophyta</taxon>
        <taxon>Magnoliopsida</taxon>
        <taxon>eudicotyledons</taxon>
        <taxon>Gunneridae</taxon>
        <taxon>Pentapetalae</taxon>
        <taxon>rosids</taxon>
        <taxon>fabids</taxon>
        <taxon>Celastrales</taxon>
        <taxon>Celastraceae</taxon>
        <taxon>Tripterygium</taxon>
    </lineage>
</organism>
<keyword evidence="4" id="KW-0735">Signal-anchor</keyword>
<evidence type="ECO:0000256" key="6">
    <source>
        <dbReference type="SAM" id="Phobius"/>
    </source>
</evidence>
<dbReference type="InParanoid" id="A0A7J7DJ80"/>
<evidence type="ECO:0000313" key="9">
    <source>
        <dbReference type="Proteomes" id="UP000593562"/>
    </source>
</evidence>
<keyword evidence="9" id="KW-1185">Reference proteome</keyword>
<sequence>MAKKTSKRRKPTGQLSGEPLLAVFVTALVFVSAFCFFLFVRSIDNGNLPTIQQVNSRSPMKATTFSAVSNFSNAGGQAAVPSARIAVVESGPYHDWKIFAADFRDMMRQLKIFVYPDLYRKVGSFAEIFLAHPNPFNPKIGNYVSEHLFKLALLRSSLITTNPEEAHFFFLPFSVNHLRNDRRVHSEDAIADFVANYVVKISQEFTFWNASAGADHFFVCCHSVGREASSKHPHLHNNAIQVTCSSSYFQRFYIAHKDIGLPQVWPRRDEHPLNPPQARDKLAYFAGRIQNSRVRQELLDLWGNDTDIEVFDKSPLRYEEGFRRSKYCIHAKGYEVNTARLSDAMHYGCIPVIVSNYYDLPFANVLDWTKFSILINQADISLLKKKLLSIPTEAYLAMYHDLCRVRRHFKWHIPPKGYDSFHMTAYQLWLRRGIHRLSH</sequence>
<dbReference type="GO" id="GO:0000139">
    <property type="term" value="C:Golgi membrane"/>
    <property type="evidence" value="ECO:0007669"/>
    <property type="project" value="UniProtKB-SubCell"/>
</dbReference>
<evidence type="ECO:0000256" key="5">
    <source>
        <dbReference type="ARBA" id="ARBA00023034"/>
    </source>
</evidence>
<comment type="similarity">
    <text evidence="2">Belongs to the glycosyltransferase 47 family.</text>
</comment>
<proteinExistence type="inferred from homology"/>
<evidence type="ECO:0000313" key="8">
    <source>
        <dbReference type="EMBL" id="KAF5746349.1"/>
    </source>
</evidence>
<keyword evidence="3" id="KW-0328">Glycosyltransferase</keyword>
<dbReference type="PANTHER" id="PTHR11062:SF235">
    <property type="entry name" value="GLYCOSYLTRANSFERASE-LIKE PROTEIN"/>
    <property type="match status" value="1"/>
</dbReference>
<keyword evidence="5" id="KW-0333">Golgi apparatus</keyword>
<name>A0A7J7DJ80_TRIWF</name>
<evidence type="ECO:0000256" key="3">
    <source>
        <dbReference type="ARBA" id="ARBA00022676"/>
    </source>
</evidence>
<evidence type="ECO:0000256" key="2">
    <source>
        <dbReference type="ARBA" id="ARBA00010271"/>
    </source>
</evidence>
<keyword evidence="6" id="KW-1133">Transmembrane helix</keyword>
<evidence type="ECO:0000256" key="4">
    <source>
        <dbReference type="ARBA" id="ARBA00022968"/>
    </source>
</evidence>
<feature type="transmembrane region" description="Helical" evidence="6">
    <location>
        <begin position="20"/>
        <end position="40"/>
    </location>
</feature>
<dbReference type="InterPro" id="IPR004263">
    <property type="entry name" value="Exostosin"/>
</dbReference>
<comment type="subcellular location">
    <subcellularLocation>
        <location evidence="1">Golgi apparatus membrane</location>
        <topology evidence="1">Single-pass type II membrane protein</topology>
    </subcellularLocation>
</comment>
<dbReference type="EMBL" id="JAAARO010000006">
    <property type="protein sequence ID" value="KAF5746349.1"/>
    <property type="molecule type" value="Genomic_DNA"/>
</dbReference>
<dbReference type="InterPro" id="IPR040911">
    <property type="entry name" value="Exostosin_GT47"/>
</dbReference>
<dbReference type="Pfam" id="PF03016">
    <property type="entry name" value="Exostosin_GT47"/>
    <property type="match status" value="1"/>
</dbReference>
<dbReference type="OrthoDB" id="1924787at2759"/>
<protein>
    <recommendedName>
        <fullName evidence="7">Exostosin GT47 domain-containing protein</fullName>
    </recommendedName>
</protein>
<comment type="caution">
    <text evidence="8">The sequence shown here is derived from an EMBL/GenBank/DDBJ whole genome shotgun (WGS) entry which is preliminary data.</text>
</comment>
<accession>A0A7J7DJ80</accession>
<keyword evidence="6" id="KW-0812">Transmembrane</keyword>
<gene>
    <name evidence="8" type="ORF">HS088_TW06G00520</name>
</gene>
<dbReference type="Proteomes" id="UP000593562">
    <property type="component" value="Unassembled WGS sequence"/>
</dbReference>
<reference evidence="8 9" key="1">
    <citation type="journal article" date="2020" name="Nat. Commun.">
        <title>Genome of Tripterygium wilfordii and identification of cytochrome P450 involved in triptolide biosynthesis.</title>
        <authorList>
            <person name="Tu L."/>
            <person name="Su P."/>
            <person name="Zhang Z."/>
            <person name="Gao L."/>
            <person name="Wang J."/>
            <person name="Hu T."/>
            <person name="Zhou J."/>
            <person name="Zhang Y."/>
            <person name="Zhao Y."/>
            <person name="Liu Y."/>
            <person name="Song Y."/>
            <person name="Tong Y."/>
            <person name="Lu Y."/>
            <person name="Yang J."/>
            <person name="Xu C."/>
            <person name="Jia M."/>
            <person name="Peters R.J."/>
            <person name="Huang L."/>
            <person name="Gao W."/>
        </authorList>
    </citation>
    <scope>NUCLEOTIDE SEQUENCE [LARGE SCALE GENOMIC DNA]</scope>
    <source>
        <strain evidence="9">cv. XIE 37</strain>
        <tissue evidence="8">Leaf</tissue>
    </source>
</reference>
<keyword evidence="3" id="KW-0808">Transferase</keyword>
<evidence type="ECO:0000256" key="1">
    <source>
        <dbReference type="ARBA" id="ARBA00004323"/>
    </source>
</evidence>
<dbReference type="PANTHER" id="PTHR11062">
    <property type="entry name" value="EXOSTOSIN HEPARAN SULFATE GLYCOSYLTRANSFERASE -RELATED"/>
    <property type="match status" value="1"/>
</dbReference>
<feature type="domain" description="Exostosin GT47" evidence="7">
    <location>
        <begin position="107"/>
        <end position="385"/>
    </location>
</feature>
<dbReference type="GO" id="GO:0016757">
    <property type="term" value="F:glycosyltransferase activity"/>
    <property type="evidence" value="ECO:0007669"/>
    <property type="project" value="UniProtKB-KW"/>
</dbReference>
<keyword evidence="6" id="KW-0472">Membrane</keyword>
<dbReference type="AlphaFoldDB" id="A0A7J7DJ80"/>